<proteinExistence type="predicted"/>
<feature type="domain" description="PHD-type" evidence="6">
    <location>
        <begin position="41"/>
        <end position="87"/>
    </location>
</feature>
<comment type="caution">
    <text evidence="7">The sequence shown here is derived from an EMBL/GenBank/DDBJ whole genome shotgun (WGS) entry which is preliminary data.</text>
</comment>
<evidence type="ECO:0000256" key="5">
    <source>
        <dbReference type="SAM" id="Phobius"/>
    </source>
</evidence>
<dbReference type="GO" id="GO:0008270">
    <property type="term" value="F:zinc ion binding"/>
    <property type="evidence" value="ECO:0007669"/>
    <property type="project" value="UniProtKB-KW"/>
</dbReference>
<dbReference type="SUPFAM" id="SSF57903">
    <property type="entry name" value="FYVE/PHD zinc finger"/>
    <property type="match status" value="1"/>
</dbReference>
<evidence type="ECO:0000313" key="7">
    <source>
        <dbReference type="EMBL" id="KAK2861029.1"/>
    </source>
</evidence>
<dbReference type="InterPro" id="IPR011011">
    <property type="entry name" value="Znf_FYVE_PHD"/>
</dbReference>
<keyword evidence="5" id="KW-0812">Transmembrane</keyword>
<dbReference type="InterPro" id="IPR013083">
    <property type="entry name" value="Znf_RING/FYVE/PHD"/>
</dbReference>
<evidence type="ECO:0000256" key="2">
    <source>
        <dbReference type="ARBA" id="ARBA00022771"/>
    </source>
</evidence>
<reference evidence="7" key="1">
    <citation type="submission" date="2023-08" db="EMBL/GenBank/DDBJ databases">
        <title>Pelteobagrus vachellii genome.</title>
        <authorList>
            <person name="Liu H."/>
        </authorList>
    </citation>
    <scope>NUCLEOTIDE SEQUENCE</scope>
    <source>
        <strain evidence="7">PRFRI_2022a</strain>
        <tissue evidence="7">Muscle</tissue>
    </source>
</reference>
<sequence>MATQVVEDFPKIPESIDIKDWMWNCRRNMEKDILPASVLREEYCSICGQKSKPKKDKIWIQCELCQRWFHVNCLNIVVPSKDQSWLCFVHIIYVEVFIVPVFVTFLSFCYCMLNA</sequence>
<dbReference type="InterPro" id="IPR001965">
    <property type="entry name" value="Znf_PHD"/>
</dbReference>
<gene>
    <name evidence="7" type="ORF">Q7C36_005195</name>
</gene>
<dbReference type="PROSITE" id="PS50016">
    <property type="entry name" value="ZF_PHD_2"/>
    <property type="match status" value="1"/>
</dbReference>
<name>A0AA88NNJ2_TACVA</name>
<evidence type="ECO:0000256" key="3">
    <source>
        <dbReference type="ARBA" id="ARBA00022833"/>
    </source>
</evidence>
<evidence type="ECO:0000256" key="4">
    <source>
        <dbReference type="PROSITE-ProRule" id="PRU00146"/>
    </source>
</evidence>
<keyword evidence="2 4" id="KW-0863">Zinc-finger</keyword>
<keyword evidence="5" id="KW-1133">Transmembrane helix</keyword>
<dbReference type="Proteomes" id="UP001187315">
    <property type="component" value="Unassembled WGS sequence"/>
</dbReference>
<evidence type="ECO:0000259" key="6">
    <source>
        <dbReference type="PROSITE" id="PS50016"/>
    </source>
</evidence>
<organism evidence="7 8">
    <name type="scientific">Tachysurus vachellii</name>
    <name type="common">Darkbarbel catfish</name>
    <name type="synonym">Pelteobagrus vachellii</name>
    <dbReference type="NCBI Taxonomy" id="175792"/>
    <lineage>
        <taxon>Eukaryota</taxon>
        <taxon>Metazoa</taxon>
        <taxon>Chordata</taxon>
        <taxon>Craniata</taxon>
        <taxon>Vertebrata</taxon>
        <taxon>Euteleostomi</taxon>
        <taxon>Actinopterygii</taxon>
        <taxon>Neopterygii</taxon>
        <taxon>Teleostei</taxon>
        <taxon>Ostariophysi</taxon>
        <taxon>Siluriformes</taxon>
        <taxon>Bagridae</taxon>
        <taxon>Tachysurus</taxon>
    </lineage>
</organism>
<dbReference type="Gene3D" id="3.30.40.10">
    <property type="entry name" value="Zinc/RING finger domain, C3HC4 (zinc finger)"/>
    <property type="match status" value="1"/>
</dbReference>
<keyword evidence="1" id="KW-0479">Metal-binding</keyword>
<evidence type="ECO:0000256" key="1">
    <source>
        <dbReference type="ARBA" id="ARBA00022723"/>
    </source>
</evidence>
<dbReference type="InterPro" id="IPR019787">
    <property type="entry name" value="Znf_PHD-finger"/>
</dbReference>
<keyword evidence="5" id="KW-0472">Membrane</keyword>
<keyword evidence="3" id="KW-0862">Zinc</keyword>
<dbReference type="SMART" id="SM00249">
    <property type="entry name" value="PHD"/>
    <property type="match status" value="1"/>
</dbReference>
<keyword evidence="8" id="KW-1185">Reference proteome</keyword>
<dbReference type="EMBL" id="JAVHJS010000004">
    <property type="protein sequence ID" value="KAK2861029.1"/>
    <property type="molecule type" value="Genomic_DNA"/>
</dbReference>
<dbReference type="Pfam" id="PF00628">
    <property type="entry name" value="PHD"/>
    <property type="match status" value="1"/>
</dbReference>
<accession>A0AA88NNJ2</accession>
<feature type="transmembrane region" description="Helical" evidence="5">
    <location>
        <begin position="91"/>
        <end position="113"/>
    </location>
</feature>
<protein>
    <recommendedName>
        <fullName evidence="6">PHD-type domain-containing protein</fullName>
    </recommendedName>
</protein>
<evidence type="ECO:0000313" key="8">
    <source>
        <dbReference type="Proteomes" id="UP001187315"/>
    </source>
</evidence>
<dbReference type="AlphaFoldDB" id="A0AA88NNJ2"/>